<dbReference type="HAMAP" id="MF_01010">
    <property type="entry name" value="23SrRNA_methyltr_RlmD"/>
    <property type="match status" value="1"/>
</dbReference>
<comment type="similarity">
    <text evidence="11">Belongs to the class I-like SAM-binding methyltransferase superfamily. RNA M5U methyltransferase family. RlmD subfamily.</text>
</comment>
<dbReference type="PANTHER" id="PTHR11061">
    <property type="entry name" value="RNA M5U METHYLTRANSFERASE"/>
    <property type="match status" value="1"/>
</dbReference>
<evidence type="ECO:0000256" key="1">
    <source>
        <dbReference type="ARBA" id="ARBA00022485"/>
    </source>
</evidence>
<evidence type="ECO:0000256" key="11">
    <source>
        <dbReference type="HAMAP-Rule" id="MF_01010"/>
    </source>
</evidence>
<organism evidence="15 16">
    <name type="scientific">Marinobacter nanhaiticus D15-8W</name>
    <dbReference type="NCBI Taxonomy" id="626887"/>
    <lineage>
        <taxon>Bacteria</taxon>
        <taxon>Pseudomonadati</taxon>
        <taxon>Pseudomonadota</taxon>
        <taxon>Gammaproteobacteria</taxon>
        <taxon>Pseudomonadales</taxon>
        <taxon>Marinobacteraceae</taxon>
        <taxon>Marinobacter</taxon>
    </lineage>
</organism>
<feature type="binding site" evidence="11">
    <location>
        <position position="85"/>
    </location>
    <ligand>
        <name>[4Fe-4S] cluster</name>
        <dbReference type="ChEBI" id="CHEBI:49883"/>
    </ligand>
</feature>
<evidence type="ECO:0000256" key="7">
    <source>
        <dbReference type="ARBA" id="ARBA00023004"/>
    </source>
</evidence>
<gene>
    <name evidence="11" type="primary">rlmD</name>
    <name evidence="15" type="ORF">J057_03160</name>
</gene>
<dbReference type="GO" id="GO:0003723">
    <property type="term" value="F:RNA binding"/>
    <property type="evidence" value="ECO:0007669"/>
    <property type="project" value="InterPro"/>
</dbReference>
<dbReference type="RefSeq" id="WP_004583182.1">
    <property type="nucleotide sequence ID" value="NZ_AP028878.1"/>
</dbReference>
<dbReference type="Gene3D" id="2.40.50.1070">
    <property type="match status" value="1"/>
</dbReference>
<dbReference type="AlphaFoldDB" id="N6WZQ7"/>
<dbReference type="Gene3D" id="2.40.50.140">
    <property type="entry name" value="Nucleic acid-binding proteins"/>
    <property type="match status" value="1"/>
</dbReference>
<keyword evidence="8 11" id="KW-0411">Iron-sulfur</keyword>
<comment type="function">
    <text evidence="10 11">Catalyzes the formation of 5-methyl-uridine at position 1939 (m5U1939) in 23S rRNA.</text>
</comment>
<dbReference type="SUPFAM" id="SSF50249">
    <property type="entry name" value="Nucleic acid-binding proteins"/>
    <property type="match status" value="1"/>
</dbReference>
<feature type="binding site" evidence="11 12">
    <location>
        <position position="378"/>
    </location>
    <ligand>
        <name>S-adenosyl-L-methionine</name>
        <dbReference type="ChEBI" id="CHEBI:59789"/>
    </ligand>
</feature>
<dbReference type="GO" id="GO:0051539">
    <property type="term" value="F:4 iron, 4 sulfur cluster binding"/>
    <property type="evidence" value="ECO:0007669"/>
    <property type="project" value="UniProtKB-KW"/>
</dbReference>
<keyword evidence="16" id="KW-1185">Reference proteome</keyword>
<dbReference type="EMBL" id="APLQ01000010">
    <property type="protein sequence ID" value="ENO16672.1"/>
    <property type="molecule type" value="Genomic_DNA"/>
</dbReference>
<evidence type="ECO:0000256" key="12">
    <source>
        <dbReference type="PROSITE-ProRule" id="PRU01024"/>
    </source>
</evidence>
<evidence type="ECO:0000313" key="15">
    <source>
        <dbReference type="EMBL" id="ENO16672.1"/>
    </source>
</evidence>
<keyword evidence="3 11" id="KW-0489">Methyltransferase</keyword>
<dbReference type="Proteomes" id="UP000013165">
    <property type="component" value="Unassembled WGS sequence"/>
</dbReference>
<dbReference type="GO" id="GO:0070041">
    <property type="term" value="F:rRNA (uridine-C5-)-methyltransferase activity"/>
    <property type="evidence" value="ECO:0007669"/>
    <property type="project" value="UniProtKB-UniRule"/>
</dbReference>
<dbReference type="InterPro" id="IPR029063">
    <property type="entry name" value="SAM-dependent_MTases_sf"/>
</dbReference>
<evidence type="ECO:0000256" key="5">
    <source>
        <dbReference type="ARBA" id="ARBA00022691"/>
    </source>
</evidence>
<feature type="binding site" evidence="11">
    <location>
        <position position="79"/>
    </location>
    <ligand>
        <name>[4Fe-4S] cluster</name>
        <dbReference type="ChEBI" id="CHEBI:49883"/>
    </ligand>
</feature>
<dbReference type="NCBIfam" id="TIGR00479">
    <property type="entry name" value="rumA"/>
    <property type="match status" value="1"/>
</dbReference>
<evidence type="ECO:0000256" key="13">
    <source>
        <dbReference type="PROSITE-ProRule" id="PRU10015"/>
    </source>
</evidence>
<dbReference type="InterPro" id="IPR001566">
    <property type="entry name" value="23S_rRNA_MeTrfase_RlmD"/>
</dbReference>
<feature type="binding site" evidence="11">
    <location>
        <position position="88"/>
    </location>
    <ligand>
        <name>[4Fe-4S] cluster</name>
        <dbReference type="ChEBI" id="CHEBI:49883"/>
    </ligand>
</feature>
<feature type="domain" description="TRAM" evidence="14">
    <location>
        <begin position="8"/>
        <end position="66"/>
    </location>
</feature>
<evidence type="ECO:0000256" key="10">
    <source>
        <dbReference type="ARBA" id="ARBA00059995"/>
    </source>
</evidence>
<name>N6WZQ7_9GAMM</name>
<dbReference type="PROSITE" id="PS50926">
    <property type="entry name" value="TRAM"/>
    <property type="match status" value="1"/>
</dbReference>
<dbReference type="OrthoDB" id="9804590at2"/>
<dbReference type="Gene3D" id="3.40.50.150">
    <property type="entry name" value="Vaccinia Virus protein VP39"/>
    <property type="match status" value="1"/>
</dbReference>
<dbReference type="eggNOG" id="COG2265">
    <property type="taxonomic scope" value="Bacteria"/>
</dbReference>
<evidence type="ECO:0000256" key="9">
    <source>
        <dbReference type="ARBA" id="ARBA00052756"/>
    </source>
</evidence>
<keyword evidence="4 11" id="KW-0808">Transferase</keyword>
<comment type="catalytic activity">
    <reaction evidence="9 11">
        <text>uridine(1939) in 23S rRNA + S-adenosyl-L-methionine = 5-methyluridine(1939) in 23S rRNA + S-adenosyl-L-homocysteine + H(+)</text>
        <dbReference type="Rhea" id="RHEA:42908"/>
        <dbReference type="Rhea" id="RHEA-COMP:10278"/>
        <dbReference type="Rhea" id="RHEA-COMP:10279"/>
        <dbReference type="ChEBI" id="CHEBI:15378"/>
        <dbReference type="ChEBI" id="CHEBI:57856"/>
        <dbReference type="ChEBI" id="CHEBI:59789"/>
        <dbReference type="ChEBI" id="CHEBI:65315"/>
        <dbReference type="ChEBI" id="CHEBI:74447"/>
        <dbReference type="EC" id="2.1.1.190"/>
    </reaction>
</comment>
<dbReference type="Pfam" id="PF01938">
    <property type="entry name" value="TRAM"/>
    <property type="match status" value="1"/>
</dbReference>
<dbReference type="InterPro" id="IPR002792">
    <property type="entry name" value="TRAM_dom"/>
</dbReference>
<dbReference type="Pfam" id="PF05958">
    <property type="entry name" value="tRNA_U5-meth_tr"/>
    <property type="match status" value="1"/>
</dbReference>
<feature type="binding site" evidence="11">
    <location>
        <position position="314"/>
    </location>
    <ligand>
        <name>S-adenosyl-L-methionine</name>
        <dbReference type="ChEBI" id="CHEBI:59789"/>
    </ligand>
</feature>
<dbReference type="FunFam" id="3.40.50.150:FF:000009">
    <property type="entry name" value="23S rRNA (Uracil(1939)-C(5))-methyltransferase RlmD"/>
    <property type="match status" value="1"/>
</dbReference>
<dbReference type="EC" id="2.1.1.190" evidence="11"/>
<dbReference type="SUPFAM" id="SSF53335">
    <property type="entry name" value="S-adenosyl-L-methionine-dependent methyltransferases"/>
    <property type="match status" value="1"/>
</dbReference>
<accession>N6WZQ7</accession>
<dbReference type="NCBIfam" id="NF009639">
    <property type="entry name" value="PRK13168.1"/>
    <property type="match status" value="1"/>
</dbReference>
<comment type="caution">
    <text evidence="15">The sequence shown here is derived from an EMBL/GenBank/DDBJ whole genome shotgun (WGS) entry which is preliminary data.</text>
</comment>
<feature type="binding site" evidence="11">
    <location>
        <position position="167"/>
    </location>
    <ligand>
        <name>[4Fe-4S] cluster</name>
        <dbReference type="ChEBI" id="CHEBI:49883"/>
    </ligand>
</feature>
<reference evidence="15 16" key="1">
    <citation type="journal article" date="2013" name="Genome Announc.">
        <title>Genome Sequence of the Polycyclic Aromatic Hydrocarbon-Degrading Bacterium Strain Marinobacter nanhaiticus D15-8WT.</title>
        <authorList>
            <person name="Cui Z."/>
            <person name="Gao W."/>
            <person name="Li Q."/>
            <person name="Xu G."/>
            <person name="Zheng L."/>
        </authorList>
    </citation>
    <scope>NUCLEOTIDE SEQUENCE [LARGE SCALE GENOMIC DNA]</scope>
    <source>
        <strain evidence="15 16">D15-8W</strain>
    </source>
</reference>
<feature type="binding site" evidence="11 12">
    <location>
        <position position="280"/>
    </location>
    <ligand>
        <name>S-adenosyl-L-methionine</name>
        <dbReference type="ChEBI" id="CHEBI:59789"/>
    </ligand>
</feature>
<feature type="binding site" evidence="11 12">
    <location>
        <position position="330"/>
    </location>
    <ligand>
        <name>S-adenosyl-L-methionine</name>
        <dbReference type="ChEBI" id="CHEBI:59789"/>
    </ligand>
</feature>
<dbReference type="PROSITE" id="PS01230">
    <property type="entry name" value="TRMA_1"/>
    <property type="match status" value="1"/>
</dbReference>
<evidence type="ECO:0000256" key="2">
    <source>
        <dbReference type="ARBA" id="ARBA00022552"/>
    </source>
</evidence>
<dbReference type="PATRIC" id="fig|626887.3.peg.615"/>
<keyword evidence="2 11" id="KW-0698">rRNA processing</keyword>
<keyword evidence="7 11" id="KW-0408">Iron</keyword>
<sequence length="447" mass="50000">MSKRRKRKALPVEPVSCDIEKLSHDGRGIAHRDGKIQFVDGALPGETVMAKYVGSRKTFDELRALDVLKASDERIDPPCEFADLCGGCSLQHMTPDAQIAFKENTLREHFAHFGGIEPEQWVTPMRSPELGYRRKARLGVRFVPKRDAVLVGFREKRNSFLTDIDRCVVMDPRIGDRITALRDLLYGMEAYNTIAQVEVACGDDIAAMVFRNMESLSGGDMEKLIQFGQAHDLHIYLQPKGPDTVHRIWPESRGSDDERLSYHLDEFDVTLKFHPMDFTQVNADINQAMVSQALAWLDPQQNERVLDLFCGLGNFTLPLSRRAGAVVGVEGDEAMVVRGRENAELNGLDNVRFHGANLQGDFTAESWAAEGFDKILIDPPRSGAQEVCEYVTAFGARRIVYVSCNPATLARDAGVLVAKGYRLVKAGVMDMFPHTTHVESMALFERQ</sequence>
<evidence type="ECO:0000256" key="8">
    <source>
        <dbReference type="ARBA" id="ARBA00023014"/>
    </source>
</evidence>
<keyword evidence="6 11" id="KW-0479">Metal-binding</keyword>
<feature type="active site" evidence="13">
    <location>
        <position position="404"/>
    </location>
</feature>
<dbReference type="CDD" id="cd02440">
    <property type="entry name" value="AdoMet_MTases"/>
    <property type="match status" value="1"/>
</dbReference>
<feature type="active site" description="Nucleophile" evidence="11 12">
    <location>
        <position position="404"/>
    </location>
</feature>
<protein>
    <recommendedName>
        <fullName evidence="11">23S rRNA (uracil(1939)-C(5))-methyltransferase RlmD</fullName>
        <ecNumber evidence="11">2.1.1.190</ecNumber>
    </recommendedName>
    <alternativeName>
        <fullName evidence="11">23S rRNA(m5U1939)-methyltransferase</fullName>
    </alternativeName>
</protein>
<dbReference type="PANTHER" id="PTHR11061:SF49">
    <property type="entry name" value="23S RRNA (URACIL(1939)-C(5))-METHYLTRANSFERASE RLMD"/>
    <property type="match status" value="1"/>
</dbReference>
<dbReference type="InterPro" id="IPR030391">
    <property type="entry name" value="MeTrfase_TrmA_CS"/>
</dbReference>
<evidence type="ECO:0000256" key="3">
    <source>
        <dbReference type="ARBA" id="ARBA00022603"/>
    </source>
</evidence>
<dbReference type="PROSITE" id="PS51687">
    <property type="entry name" value="SAM_MT_RNA_M5U"/>
    <property type="match status" value="1"/>
</dbReference>
<keyword evidence="1 11" id="KW-0004">4Fe-4S</keyword>
<dbReference type="PROSITE" id="PS01231">
    <property type="entry name" value="TRMA_2"/>
    <property type="match status" value="1"/>
</dbReference>
<evidence type="ECO:0000256" key="6">
    <source>
        <dbReference type="ARBA" id="ARBA00022723"/>
    </source>
</evidence>
<dbReference type="STRING" id="626887.J057_03160"/>
<dbReference type="InterPro" id="IPR030390">
    <property type="entry name" value="MeTrfase_TrmA_AS"/>
</dbReference>
<feature type="binding site" evidence="11 12">
    <location>
        <position position="309"/>
    </location>
    <ligand>
        <name>S-adenosyl-L-methionine</name>
        <dbReference type="ChEBI" id="CHEBI:59789"/>
    </ligand>
</feature>
<feature type="binding site" evidence="11">
    <location>
        <position position="357"/>
    </location>
    <ligand>
        <name>S-adenosyl-L-methionine</name>
        <dbReference type="ChEBI" id="CHEBI:59789"/>
    </ligand>
</feature>
<dbReference type="GO" id="GO:0005506">
    <property type="term" value="F:iron ion binding"/>
    <property type="evidence" value="ECO:0007669"/>
    <property type="project" value="UniProtKB-UniRule"/>
</dbReference>
<dbReference type="InterPro" id="IPR012340">
    <property type="entry name" value="NA-bd_OB-fold"/>
</dbReference>
<evidence type="ECO:0000259" key="14">
    <source>
        <dbReference type="PROSITE" id="PS50926"/>
    </source>
</evidence>
<evidence type="ECO:0000313" key="16">
    <source>
        <dbReference type="Proteomes" id="UP000013165"/>
    </source>
</evidence>
<dbReference type="InterPro" id="IPR010280">
    <property type="entry name" value="U5_MeTrfase_fam"/>
</dbReference>
<dbReference type="HOGENOM" id="CLU_014689_8_2_6"/>
<dbReference type="GO" id="GO:0070475">
    <property type="term" value="P:rRNA base methylation"/>
    <property type="evidence" value="ECO:0007669"/>
    <property type="project" value="TreeGrafter"/>
</dbReference>
<evidence type="ECO:0000256" key="4">
    <source>
        <dbReference type="ARBA" id="ARBA00022679"/>
    </source>
</evidence>
<keyword evidence="5 11" id="KW-0949">S-adenosyl-L-methionine</keyword>
<proteinExistence type="inferred from homology"/>